<evidence type="ECO:0000256" key="1">
    <source>
        <dbReference type="SAM" id="Phobius"/>
    </source>
</evidence>
<keyword evidence="1" id="KW-0472">Membrane</keyword>
<evidence type="ECO:0000313" key="2">
    <source>
        <dbReference type="EMBL" id="KAA5542828.1"/>
    </source>
</evidence>
<dbReference type="InterPro" id="IPR036514">
    <property type="entry name" value="SGNH_hydro_sf"/>
</dbReference>
<keyword evidence="2" id="KW-0378">Hydrolase</keyword>
<comment type="caution">
    <text evidence="2">The sequence shown here is derived from an EMBL/GenBank/DDBJ whole genome shotgun (WGS) entry which is preliminary data.</text>
</comment>
<protein>
    <submittedName>
        <fullName evidence="2">SGNH/GDSL hydrolase family protein</fullName>
    </submittedName>
</protein>
<evidence type="ECO:0000313" key="3">
    <source>
        <dbReference type="Proteomes" id="UP000323426"/>
    </source>
</evidence>
<keyword evidence="1" id="KW-1133">Transmembrane helix</keyword>
<dbReference type="EMBL" id="VWSF01000016">
    <property type="protein sequence ID" value="KAA5542828.1"/>
    <property type="molecule type" value="Genomic_DNA"/>
</dbReference>
<dbReference type="GO" id="GO:0016788">
    <property type="term" value="F:hydrolase activity, acting on ester bonds"/>
    <property type="evidence" value="ECO:0007669"/>
    <property type="project" value="UniProtKB-ARBA"/>
</dbReference>
<reference evidence="2 3" key="1">
    <citation type="submission" date="2019-09" db="EMBL/GenBank/DDBJ databases">
        <title>Genome sequence and assembly of Adhaeribacter sp.</title>
        <authorList>
            <person name="Chhetri G."/>
        </authorList>
    </citation>
    <scope>NUCLEOTIDE SEQUENCE [LARGE SCALE GENOMIC DNA]</scope>
    <source>
        <strain evidence="2 3">DK36</strain>
    </source>
</reference>
<dbReference type="AlphaFoldDB" id="A0A5M6D5P1"/>
<dbReference type="RefSeq" id="WP_150090496.1">
    <property type="nucleotide sequence ID" value="NZ_VWSF01000016.1"/>
</dbReference>
<feature type="transmembrane region" description="Helical" evidence="1">
    <location>
        <begin position="12"/>
        <end position="32"/>
    </location>
</feature>
<keyword evidence="3" id="KW-1185">Reference proteome</keyword>
<dbReference type="SUPFAM" id="SSF52266">
    <property type="entry name" value="SGNH hydrolase"/>
    <property type="match status" value="1"/>
</dbReference>
<keyword evidence="1" id="KW-0812">Transmembrane</keyword>
<name>A0A5M6D5P1_9BACT</name>
<organism evidence="2 3">
    <name type="scientific">Adhaeribacter rhizoryzae</name>
    <dbReference type="NCBI Taxonomy" id="2607907"/>
    <lineage>
        <taxon>Bacteria</taxon>
        <taxon>Pseudomonadati</taxon>
        <taxon>Bacteroidota</taxon>
        <taxon>Cytophagia</taxon>
        <taxon>Cytophagales</taxon>
        <taxon>Hymenobacteraceae</taxon>
        <taxon>Adhaeribacter</taxon>
    </lineage>
</organism>
<proteinExistence type="predicted"/>
<gene>
    <name evidence="2" type="ORF">F0145_17975</name>
</gene>
<sequence length="376" mass="44125">MLKYYKQTAIIFLNTLIFLLLLNFILAVFYSYKEKNQANYDNQITQKYGKEAVTKAYPHLSYSQINQLLTETWNRPLAYNYYTTFKEKPFKGTYVNIHSAGFRFIKDQSAWPIDTSKYNIFVFGGSTTFGYGVADQETIPSYLQNLLNKNSRTKKQIAVYNFGTAFYYSVQEKLFFEKLIYQNQVPDLAIFIDGLNDVGVFAEPSYATEMRNLYEGKPGFFLQKWVKQIPLMRLVYAIQGRILKNTEANIPDFCAPSHLERCYNRYIQTKSMIEAVASQKRINTLFVWQPSSRYLYFPKEDLFGVRNAYNPNSRDCAYTYFFKNLKELEAQGNFIWLADMQKNKKQNLYVDKVHYSNKLNFIIADTLATYLSQNLL</sequence>
<accession>A0A5M6D5P1</accession>
<dbReference type="Gene3D" id="3.40.50.1110">
    <property type="entry name" value="SGNH hydrolase"/>
    <property type="match status" value="1"/>
</dbReference>
<dbReference type="Proteomes" id="UP000323426">
    <property type="component" value="Unassembled WGS sequence"/>
</dbReference>